<dbReference type="EMBL" id="OZ075111">
    <property type="protein sequence ID" value="CAL4886773.1"/>
    <property type="molecule type" value="Genomic_DNA"/>
</dbReference>
<dbReference type="CDD" id="cd22157">
    <property type="entry name" value="F-box_AtFBW1-like"/>
    <property type="match status" value="1"/>
</dbReference>
<evidence type="ECO:0000259" key="1">
    <source>
        <dbReference type="SMART" id="SM00256"/>
    </source>
</evidence>
<dbReference type="PANTHER" id="PTHR31672">
    <property type="entry name" value="BNACNNG10540D PROTEIN"/>
    <property type="match status" value="1"/>
</dbReference>
<dbReference type="Gene3D" id="1.20.1280.50">
    <property type="match status" value="1"/>
</dbReference>
<dbReference type="InterPro" id="IPR050796">
    <property type="entry name" value="SCF_F-box_component"/>
</dbReference>
<dbReference type="Pfam" id="PF07734">
    <property type="entry name" value="FBA_1"/>
    <property type="match status" value="1"/>
</dbReference>
<dbReference type="Pfam" id="PF00646">
    <property type="entry name" value="F-box"/>
    <property type="match status" value="1"/>
</dbReference>
<dbReference type="InterPro" id="IPR017451">
    <property type="entry name" value="F-box-assoc_interact_dom"/>
</dbReference>
<dbReference type="SMART" id="SM00256">
    <property type="entry name" value="FBOX"/>
    <property type="match status" value="1"/>
</dbReference>
<dbReference type="EMBL" id="OZ075111">
    <property type="protein sequence ID" value="CAL4886772.1"/>
    <property type="molecule type" value="Genomic_DNA"/>
</dbReference>
<dbReference type="SUPFAM" id="SSF81383">
    <property type="entry name" value="F-box domain"/>
    <property type="match status" value="1"/>
</dbReference>
<reference evidence="4" key="1">
    <citation type="submission" date="2024-06" db="EMBL/GenBank/DDBJ databases">
        <authorList>
            <person name="Ryan C."/>
        </authorList>
    </citation>
    <scope>NUCLEOTIDE SEQUENCE [LARGE SCALE GENOMIC DNA]</scope>
</reference>
<accession>A0ABC8VAL0</accession>
<reference evidence="2 4" key="2">
    <citation type="submission" date="2024-10" db="EMBL/GenBank/DDBJ databases">
        <authorList>
            <person name="Ryan C."/>
        </authorList>
    </citation>
    <scope>NUCLEOTIDE SEQUENCE [LARGE SCALE GENOMIC DNA]</scope>
</reference>
<dbReference type="InterPro" id="IPR006527">
    <property type="entry name" value="F-box-assoc_dom_typ1"/>
</dbReference>
<evidence type="ECO:0000313" key="2">
    <source>
        <dbReference type="EMBL" id="CAL4886772.1"/>
    </source>
</evidence>
<dbReference type="Proteomes" id="UP001497457">
    <property type="component" value="Chromosome 1b"/>
</dbReference>
<evidence type="ECO:0000313" key="4">
    <source>
        <dbReference type="Proteomes" id="UP001497457"/>
    </source>
</evidence>
<sequence>MTGRRRRRTGEREADRRGLRGRERRRVCGCGVQAAKTSTRRKSRTAPRRNPELMEELVTEILLLLPVKSLRRFESVCKAWRSIISDPIFIRAHLRHSASKWVQNPCFIINPHTLDTVVPEEEECWPRTFSSHLRFYKCQLQCDYSPKNNVATFLHAKDFNGEFNSLRYFKHCDGLVFAPTDTRLYVFNPATRESITLPDGYQNSLRVGGQGCCYCAGLGLDSSTGKYKVVQAFYRSVDPSTNMWTDMGMEVFTIAGDNGGDWREIASDPPYPVERFQTAVTVNGFLFWRIAKRHPERLRAILHLSLEEEEFGITRLPDSLDPSLDAFVLDVLYGRDLCLTACTSETTLTIWTLPAVQEGLNSPWERRYSIEFESSMPCHTLSLPPFSNGIVLWRADTVYCYDPATSELTALCELNHMRYQGVRTWKNLFTFNFNPFTESLVRITSS</sequence>
<dbReference type="PANTHER" id="PTHR31672:SF13">
    <property type="entry name" value="F-BOX PROTEIN CPR30-LIKE"/>
    <property type="match status" value="1"/>
</dbReference>
<gene>
    <name evidence="2" type="ORF">URODEC1_LOCUS1344</name>
    <name evidence="3" type="ORF">URODEC1_LOCUS1345</name>
</gene>
<proteinExistence type="predicted"/>
<dbReference type="InterPro" id="IPR036047">
    <property type="entry name" value="F-box-like_dom_sf"/>
</dbReference>
<keyword evidence="4" id="KW-1185">Reference proteome</keyword>
<name>A0ABC8VAL0_9POAL</name>
<protein>
    <recommendedName>
        <fullName evidence="1">F-box domain-containing protein</fullName>
    </recommendedName>
</protein>
<evidence type="ECO:0000313" key="3">
    <source>
        <dbReference type="EMBL" id="CAL4886773.1"/>
    </source>
</evidence>
<dbReference type="AlphaFoldDB" id="A0ABC8VAL0"/>
<organism evidence="2 4">
    <name type="scientific">Urochloa decumbens</name>
    <dbReference type="NCBI Taxonomy" id="240449"/>
    <lineage>
        <taxon>Eukaryota</taxon>
        <taxon>Viridiplantae</taxon>
        <taxon>Streptophyta</taxon>
        <taxon>Embryophyta</taxon>
        <taxon>Tracheophyta</taxon>
        <taxon>Spermatophyta</taxon>
        <taxon>Magnoliopsida</taxon>
        <taxon>Liliopsida</taxon>
        <taxon>Poales</taxon>
        <taxon>Poaceae</taxon>
        <taxon>PACMAD clade</taxon>
        <taxon>Panicoideae</taxon>
        <taxon>Panicodae</taxon>
        <taxon>Paniceae</taxon>
        <taxon>Melinidinae</taxon>
        <taxon>Urochloa</taxon>
    </lineage>
</organism>
<feature type="domain" description="F-box" evidence="1">
    <location>
        <begin position="53"/>
        <end position="92"/>
    </location>
</feature>
<dbReference type="InterPro" id="IPR001810">
    <property type="entry name" value="F-box_dom"/>
</dbReference>
<dbReference type="NCBIfam" id="TIGR01640">
    <property type="entry name" value="F_box_assoc_1"/>
    <property type="match status" value="1"/>
</dbReference>